<name>A0ACC7P428_9BACL</name>
<proteinExistence type="predicted"/>
<sequence length="378" mass="40204">MVNQQRLVEEFIALVQVDSETKHEAEIAKVLKERFAALGLQVEEDNSSAKSGCEGNNLLFTLPATADAQDAPTIYFTCHMDTVVPGKGVKPQVGEDGIIRSDGTTVLGSDDKAGIAAMLELVRVLEEEKIPHGIIKFVITAGEESTLLGSRNMEPGWVKADFGYAIDSNGEVGGIAVAAPFQSKVYITVKGKTAHAGVSPEKGISAITVAAKAVARMPLGRIDKETTANFGTFFASGETNIVTEKVELIGEARSLVKEKLLAQLDSMKSACESACSEMGASCEFRYELMYPGYKFDETAPHVKLVMDAAEAIGLTPNLFHSGGGSDANLFNGQGIPTVNLSVGYQAIHTVNEYIAVSDLVKVAELVVEISRKAGQATK</sequence>
<dbReference type="EMBL" id="JBJURJ010000012">
    <property type="protein sequence ID" value="MFM9330344.1"/>
    <property type="molecule type" value="Genomic_DNA"/>
</dbReference>
<keyword evidence="2" id="KW-1185">Reference proteome</keyword>
<accession>A0ACC7P428</accession>
<protein>
    <submittedName>
        <fullName evidence="1">M20/M25/M40 family metallo-hydrolase</fullName>
    </submittedName>
</protein>
<reference evidence="1" key="1">
    <citation type="submission" date="2024-12" db="EMBL/GenBank/DDBJ databases">
        <authorList>
            <person name="Wu N."/>
        </authorList>
    </citation>
    <scope>NUCLEOTIDE SEQUENCE</scope>
    <source>
        <strain evidence="1">P15</strain>
    </source>
</reference>
<gene>
    <name evidence="1" type="ORF">ACI1P1_18755</name>
</gene>
<evidence type="ECO:0000313" key="1">
    <source>
        <dbReference type="EMBL" id="MFM9330344.1"/>
    </source>
</evidence>
<organism evidence="1 2">
    <name type="scientific">Paenibacillus mesotrionivorans</name>
    <dbReference type="NCBI Taxonomy" id="3160968"/>
    <lineage>
        <taxon>Bacteria</taxon>
        <taxon>Bacillati</taxon>
        <taxon>Bacillota</taxon>
        <taxon>Bacilli</taxon>
        <taxon>Bacillales</taxon>
        <taxon>Paenibacillaceae</taxon>
        <taxon>Paenibacillus</taxon>
    </lineage>
</organism>
<dbReference type="Proteomes" id="UP001631969">
    <property type="component" value="Unassembled WGS sequence"/>
</dbReference>
<evidence type="ECO:0000313" key="2">
    <source>
        <dbReference type="Proteomes" id="UP001631969"/>
    </source>
</evidence>
<comment type="caution">
    <text evidence="1">The sequence shown here is derived from an EMBL/GenBank/DDBJ whole genome shotgun (WGS) entry which is preliminary data.</text>
</comment>